<dbReference type="InterPro" id="IPR035919">
    <property type="entry name" value="EAL_sf"/>
</dbReference>
<dbReference type="InterPro" id="IPR000014">
    <property type="entry name" value="PAS"/>
</dbReference>
<evidence type="ECO:0000313" key="3">
    <source>
        <dbReference type="EMBL" id="MFC5379401.1"/>
    </source>
</evidence>
<dbReference type="RefSeq" id="WP_340266444.1">
    <property type="nucleotide sequence ID" value="NZ_JBBEOG010000001.1"/>
</dbReference>
<dbReference type="InterPro" id="IPR013655">
    <property type="entry name" value="PAS_fold_3"/>
</dbReference>
<protein>
    <submittedName>
        <fullName evidence="3">EAL domain-containing protein</fullName>
    </submittedName>
</protein>
<dbReference type="SUPFAM" id="SSF141868">
    <property type="entry name" value="EAL domain-like"/>
    <property type="match status" value="1"/>
</dbReference>
<evidence type="ECO:0000259" key="1">
    <source>
        <dbReference type="PROSITE" id="PS50112"/>
    </source>
</evidence>
<feature type="domain" description="PAS" evidence="1">
    <location>
        <begin position="297"/>
        <end position="337"/>
    </location>
</feature>
<feature type="domain" description="PAS" evidence="1">
    <location>
        <begin position="404"/>
        <end position="460"/>
    </location>
</feature>
<proteinExistence type="predicted"/>
<evidence type="ECO:0000259" key="2">
    <source>
        <dbReference type="PROSITE" id="PS50883"/>
    </source>
</evidence>
<organism evidence="3 4">
    <name type="scientific">Aquipuribacter nitratireducens</name>
    <dbReference type="NCBI Taxonomy" id="650104"/>
    <lineage>
        <taxon>Bacteria</taxon>
        <taxon>Bacillati</taxon>
        <taxon>Actinomycetota</taxon>
        <taxon>Actinomycetes</taxon>
        <taxon>Micrococcales</taxon>
        <taxon>Intrasporangiaceae</taxon>
        <taxon>Aquipuribacter</taxon>
    </lineage>
</organism>
<dbReference type="EMBL" id="JBHSLD010000001">
    <property type="protein sequence ID" value="MFC5379401.1"/>
    <property type="molecule type" value="Genomic_DNA"/>
</dbReference>
<dbReference type="Gene3D" id="3.30.450.20">
    <property type="entry name" value="PAS domain"/>
    <property type="match status" value="2"/>
</dbReference>
<dbReference type="InterPro" id="IPR013767">
    <property type="entry name" value="PAS_fold"/>
</dbReference>
<reference evidence="4" key="1">
    <citation type="journal article" date="2019" name="Int. J. Syst. Evol. Microbiol.">
        <title>The Global Catalogue of Microorganisms (GCM) 10K type strain sequencing project: providing services to taxonomists for standard genome sequencing and annotation.</title>
        <authorList>
            <consortium name="The Broad Institute Genomics Platform"/>
            <consortium name="The Broad Institute Genome Sequencing Center for Infectious Disease"/>
            <person name="Wu L."/>
            <person name="Ma J."/>
        </authorList>
    </citation>
    <scope>NUCLEOTIDE SEQUENCE [LARGE SCALE GENOMIC DNA]</scope>
    <source>
        <strain evidence="4">CCUG 43114</strain>
    </source>
</reference>
<dbReference type="CDD" id="cd01948">
    <property type="entry name" value="EAL"/>
    <property type="match status" value="1"/>
</dbReference>
<sequence length="521" mass="55557">MPSGSTALSRASTRHVEARLREVLADPQRRDSDLDVHFQPIVALPRGDVVEVEALVRWHDERLGEVPPDVLVGVAEDSRLVGDLGRWVLERASRAAASWPDGAGGRPAVAVNVSPLQLEEPGFVDDVRGALARSGLPADGLVLEVTEAVGVADPGATHSVLSTLRRDGVRVALDDFGMGRSSLTLLRDLPLDLVKIDRSFVSGPRRGASDAVLLRLLVDACHSLGLQLVAEGVEDEAQARTVTALGVDRAQGWYFGRPAPDADGVGAASRAPVPTPLDVRAEVVGPDRPTHRPDEFVLVSTPDHRVLFASSAVHDVLGYLPAEVAGGALTAFVHEPDVALMSDPDDVATAPGERLLRVRHRDGSLRYLRSRTDVVDDPDHGPRVVTLCRDVTPVELDRREARVAASTFERVFEEAPCGMSVTGLDGVIRSANRALADLYGRGPDEVVGRHIDDLTHPDDRAVDAVNLAAQAGGAVERVTVRKRVLRPDGAVLPVEVVASVVRDEDGTPSLIVAHVTAVVAR</sequence>
<dbReference type="PANTHER" id="PTHR44757:SF2">
    <property type="entry name" value="BIOFILM ARCHITECTURE MAINTENANCE PROTEIN MBAA"/>
    <property type="match status" value="1"/>
</dbReference>
<name>A0ABW0GLS6_9MICO</name>
<dbReference type="InterPro" id="IPR052155">
    <property type="entry name" value="Biofilm_reg_signaling"/>
</dbReference>
<dbReference type="Pfam" id="PF08447">
    <property type="entry name" value="PAS_3"/>
    <property type="match status" value="1"/>
</dbReference>
<dbReference type="PROSITE" id="PS50112">
    <property type="entry name" value="PAS"/>
    <property type="match status" value="2"/>
</dbReference>
<dbReference type="NCBIfam" id="TIGR00229">
    <property type="entry name" value="sensory_box"/>
    <property type="match status" value="1"/>
</dbReference>
<dbReference type="CDD" id="cd00130">
    <property type="entry name" value="PAS"/>
    <property type="match status" value="2"/>
</dbReference>
<dbReference type="Pfam" id="PF00563">
    <property type="entry name" value="EAL"/>
    <property type="match status" value="1"/>
</dbReference>
<comment type="caution">
    <text evidence="3">The sequence shown here is derived from an EMBL/GenBank/DDBJ whole genome shotgun (WGS) entry which is preliminary data.</text>
</comment>
<dbReference type="Pfam" id="PF00989">
    <property type="entry name" value="PAS"/>
    <property type="match status" value="1"/>
</dbReference>
<dbReference type="InterPro" id="IPR001633">
    <property type="entry name" value="EAL_dom"/>
</dbReference>
<evidence type="ECO:0000313" key="4">
    <source>
        <dbReference type="Proteomes" id="UP001596122"/>
    </source>
</evidence>
<dbReference type="SMART" id="SM00052">
    <property type="entry name" value="EAL"/>
    <property type="match status" value="1"/>
</dbReference>
<dbReference type="PANTHER" id="PTHR44757">
    <property type="entry name" value="DIGUANYLATE CYCLASE DGCP"/>
    <property type="match status" value="1"/>
</dbReference>
<dbReference type="PROSITE" id="PS50883">
    <property type="entry name" value="EAL"/>
    <property type="match status" value="1"/>
</dbReference>
<dbReference type="InterPro" id="IPR001610">
    <property type="entry name" value="PAC"/>
</dbReference>
<dbReference type="InterPro" id="IPR035965">
    <property type="entry name" value="PAS-like_dom_sf"/>
</dbReference>
<feature type="domain" description="EAL" evidence="2">
    <location>
        <begin position="13"/>
        <end position="272"/>
    </location>
</feature>
<dbReference type="Proteomes" id="UP001596122">
    <property type="component" value="Unassembled WGS sequence"/>
</dbReference>
<dbReference type="Gene3D" id="3.20.20.450">
    <property type="entry name" value="EAL domain"/>
    <property type="match status" value="1"/>
</dbReference>
<gene>
    <name evidence="3" type="ORF">ACFPJ6_01225</name>
</gene>
<dbReference type="SUPFAM" id="SSF55785">
    <property type="entry name" value="PYP-like sensor domain (PAS domain)"/>
    <property type="match status" value="2"/>
</dbReference>
<accession>A0ABW0GLS6</accession>
<dbReference type="SMART" id="SM00091">
    <property type="entry name" value="PAS"/>
    <property type="match status" value="2"/>
</dbReference>
<keyword evidence="4" id="KW-1185">Reference proteome</keyword>
<dbReference type="SMART" id="SM00086">
    <property type="entry name" value="PAC"/>
    <property type="match status" value="2"/>
</dbReference>